<reference evidence="2" key="1">
    <citation type="submission" date="2020-11" db="EMBL/GenBank/DDBJ databases">
        <authorList>
            <person name="Konstantinou D."/>
            <person name="Gkelis S."/>
            <person name="Popin R."/>
            <person name="Fewer D."/>
            <person name="Sivonen K."/>
        </authorList>
    </citation>
    <scope>NUCLEOTIDE SEQUENCE</scope>
    <source>
        <strain evidence="2">TAU-MAC 1115</strain>
    </source>
</reference>
<evidence type="ECO:0000313" key="2">
    <source>
        <dbReference type="EMBL" id="MBT9317663.1"/>
    </source>
</evidence>
<feature type="region of interest" description="Disordered" evidence="1">
    <location>
        <begin position="121"/>
        <end position="141"/>
    </location>
</feature>
<keyword evidence="3" id="KW-1185">Reference proteome</keyword>
<reference evidence="2" key="2">
    <citation type="journal article" date="2021" name="Mar. Drugs">
        <title>Genome Reduction and Secondary Metabolism of the Marine Sponge-Associated Cyanobacterium Leptothoe.</title>
        <authorList>
            <person name="Konstantinou D."/>
            <person name="Popin R.V."/>
            <person name="Fewer D.P."/>
            <person name="Sivonen K."/>
            <person name="Gkelis S."/>
        </authorList>
    </citation>
    <scope>NUCLEOTIDE SEQUENCE</scope>
    <source>
        <strain evidence="2">TAU-MAC 1115</strain>
    </source>
</reference>
<feature type="compositionally biased region" description="Polar residues" evidence="1">
    <location>
        <begin position="121"/>
        <end position="135"/>
    </location>
</feature>
<evidence type="ECO:0000256" key="1">
    <source>
        <dbReference type="SAM" id="MobiDB-lite"/>
    </source>
</evidence>
<protein>
    <submittedName>
        <fullName evidence="2">Uncharacterized protein</fullName>
    </submittedName>
</protein>
<name>A0A947DIN6_9CYAN</name>
<dbReference type="RefSeq" id="WP_215610728.1">
    <property type="nucleotide sequence ID" value="NZ_JADOES010000054.1"/>
</dbReference>
<dbReference type="EMBL" id="JADOES010000054">
    <property type="protein sequence ID" value="MBT9317663.1"/>
    <property type="molecule type" value="Genomic_DNA"/>
</dbReference>
<proteinExistence type="predicted"/>
<dbReference type="Proteomes" id="UP000717364">
    <property type="component" value="Unassembled WGS sequence"/>
</dbReference>
<sequence>MQALNSQLAEWSSQPGPVSWEMVPDFIQKALTAEGCTLLKHRREHPLFAHIRFQYIPLAYQGDLYYLQRWSYHEWGVSPSQTIFSDEGSSSLNVLSNGSLLSLLVKKAVASFYGDLPDNSPLQSSSSAKRYTNGTMLPLAG</sequence>
<organism evidence="2 3">
    <name type="scientific">Leptothoe spongobia TAU-MAC 1115</name>
    <dbReference type="NCBI Taxonomy" id="1967444"/>
    <lineage>
        <taxon>Bacteria</taxon>
        <taxon>Bacillati</taxon>
        <taxon>Cyanobacteriota</taxon>
        <taxon>Cyanophyceae</taxon>
        <taxon>Nodosilineales</taxon>
        <taxon>Cymatolegaceae</taxon>
        <taxon>Leptothoe</taxon>
        <taxon>Leptothoe spongobia</taxon>
    </lineage>
</organism>
<dbReference type="AlphaFoldDB" id="A0A947DIN6"/>
<accession>A0A947DIN6</accession>
<evidence type="ECO:0000313" key="3">
    <source>
        <dbReference type="Proteomes" id="UP000717364"/>
    </source>
</evidence>
<comment type="caution">
    <text evidence="2">The sequence shown here is derived from an EMBL/GenBank/DDBJ whole genome shotgun (WGS) entry which is preliminary data.</text>
</comment>
<gene>
    <name evidence="2" type="ORF">IXB50_19770</name>
</gene>